<comment type="caution">
    <text evidence="1">The sequence shown here is derived from an EMBL/GenBank/DDBJ whole genome shotgun (WGS) entry which is preliminary data.</text>
</comment>
<reference evidence="1" key="1">
    <citation type="journal article" date="2015" name="Nature">
        <title>Complex archaea that bridge the gap between prokaryotes and eukaryotes.</title>
        <authorList>
            <person name="Spang A."/>
            <person name="Saw J.H."/>
            <person name="Jorgensen S.L."/>
            <person name="Zaremba-Niedzwiedzka K."/>
            <person name="Martijn J."/>
            <person name="Lind A.E."/>
            <person name="van Eijk R."/>
            <person name="Schleper C."/>
            <person name="Guy L."/>
            <person name="Ettema T.J."/>
        </authorList>
    </citation>
    <scope>NUCLEOTIDE SEQUENCE</scope>
</reference>
<organism evidence="1">
    <name type="scientific">marine sediment metagenome</name>
    <dbReference type="NCBI Taxonomy" id="412755"/>
    <lineage>
        <taxon>unclassified sequences</taxon>
        <taxon>metagenomes</taxon>
        <taxon>ecological metagenomes</taxon>
    </lineage>
</organism>
<name>A0A0F9JFI7_9ZZZZ</name>
<accession>A0A0F9JFI7</accession>
<evidence type="ECO:0000313" key="1">
    <source>
        <dbReference type="EMBL" id="KKM68358.1"/>
    </source>
</evidence>
<proteinExistence type="predicted"/>
<gene>
    <name evidence="1" type="ORF">LCGC14_1461690</name>
</gene>
<sequence>MNGEPKDGVEQARQLAASAQTEQAMAGVVTFTGLLGAYFKGLIKEGFLRDEALELAIEYQRALLSGLHEGTE</sequence>
<dbReference type="AlphaFoldDB" id="A0A0F9JFI7"/>
<dbReference type="EMBL" id="LAZR01010182">
    <property type="protein sequence ID" value="KKM68358.1"/>
    <property type="molecule type" value="Genomic_DNA"/>
</dbReference>
<protein>
    <submittedName>
        <fullName evidence="1">Uncharacterized protein</fullName>
    </submittedName>
</protein>